<accession>A0ABQ8HYW3</accession>
<dbReference type="EMBL" id="JAFEMO010000006">
    <property type="protein sequence ID" value="KAH7569535.1"/>
    <property type="molecule type" value="Genomic_DNA"/>
</dbReference>
<proteinExistence type="predicted"/>
<evidence type="ECO:0000313" key="1">
    <source>
        <dbReference type="EMBL" id="KAH7569535.1"/>
    </source>
</evidence>
<protein>
    <submittedName>
        <fullName evidence="1">Uncharacterized protein</fullName>
    </submittedName>
</protein>
<name>A0ABQ8HYW3_9ROSI</name>
<sequence>MTTVFFAAKVLKGSHWRIGNGSMGSIYKDRWLPCPSTFKPCSLPNIGDCASVNQLKSPSGGWDVDLIKSVFFQVDVDSILSIPPCSTLTNDVLVWHFDLYGRYTVKSGYWVGRSLLNGPSSSGLSNVESW</sequence>
<gene>
    <name evidence="1" type="ORF">JRO89_XS06G0180800</name>
</gene>
<dbReference type="Proteomes" id="UP000827721">
    <property type="component" value="Unassembled WGS sequence"/>
</dbReference>
<comment type="caution">
    <text evidence="1">The sequence shown here is derived from an EMBL/GenBank/DDBJ whole genome shotgun (WGS) entry which is preliminary data.</text>
</comment>
<organism evidence="1 2">
    <name type="scientific">Xanthoceras sorbifolium</name>
    <dbReference type="NCBI Taxonomy" id="99658"/>
    <lineage>
        <taxon>Eukaryota</taxon>
        <taxon>Viridiplantae</taxon>
        <taxon>Streptophyta</taxon>
        <taxon>Embryophyta</taxon>
        <taxon>Tracheophyta</taxon>
        <taxon>Spermatophyta</taxon>
        <taxon>Magnoliopsida</taxon>
        <taxon>eudicotyledons</taxon>
        <taxon>Gunneridae</taxon>
        <taxon>Pentapetalae</taxon>
        <taxon>rosids</taxon>
        <taxon>malvids</taxon>
        <taxon>Sapindales</taxon>
        <taxon>Sapindaceae</taxon>
        <taxon>Xanthoceroideae</taxon>
        <taxon>Xanthoceras</taxon>
    </lineage>
</organism>
<reference evidence="1 2" key="1">
    <citation type="submission" date="2021-02" db="EMBL/GenBank/DDBJ databases">
        <title>Plant Genome Project.</title>
        <authorList>
            <person name="Zhang R.-G."/>
        </authorList>
    </citation>
    <scope>NUCLEOTIDE SEQUENCE [LARGE SCALE GENOMIC DNA]</scope>
    <source>
        <tissue evidence="1">Leaves</tissue>
    </source>
</reference>
<evidence type="ECO:0000313" key="2">
    <source>
        <dbReference type="Proteomes" id="UP000827721"/>
    </source>
</evidence>
<keyword evidence="2" id="KW-1185">Reference proteome</keyword>